<comment type="caution">
    <text evidence="7">The sequence shown here is derived from an EMBL/GenBank/DDBJ whole genome shotgun (WGS) entry which is preliminary data.</text>
</comment>
<evidence type="ECO:0000256" key="2">
    <source>
        <dbReference type="ARBA" id="ARBA00022475"/>
    </source>
</evidence>
<reference evidence="8" key="1">
    <citation type="submission" date="2016-09" db="EMBL/GenBank/DDBJ databases">
        <authorList>
            <person name="Greninger A.L."/>
            <person name="Jerome K.R."/>
            <person name="Mcnair B."/>
            <person name="Wallis C."/>
            <person name="Fang F."/>
        </authorList>
    </citation>
    <scope>NUCLEOTIDE SEQUENCE [LARGE SCALE GENOMIC DNA]</scope>
    <source>
        <strain evidence="8">M6</strain>
    </source>
</reference>
<accession>A0A1E3RD07</accession>
<keyword evidence="3 6" id="KW-0812">Transmembrane</keyword>
<sequence length="89" mass="9582">MPTAVLVIALAWTTLLLVAGALQLLRTRDVLQRLVALDLLAILMVALLTLLCFLLDRSYYLNAAMALAMLSFVATVATARYLGSGGPFE</sequence>
<evidence type="ECO:0000256" key="6">
    <source>
        <dbReference type="SAM" id="Phobius"/>
    </source>
</evidence>
<gene>
    <name evidence="7" type="ORF">BHQ18_22720</name>
</gene>
<keyword evidence="2" id="KW-1003">Cell membrane</keyword>
<dbReference type="InterPro" id="IPR007208">
    <property type="entry name" value="MrpF/PhaF-like"/>
</dbReference>
<protein>
    <submittedName>
        <fullName evidence="7">pH regulation protein F</fullName>
    </submittedName>
</protein>
<feature type="transmembrane region" description="Helical" evidence="6">
    <location>
        <begin position="60"/>
        <end position="82"/>
    </location>
</feature>
<comment type="subcellular location">
    <subcellularLocation>
        <location evidence="1">Cell membrane</location>
        <topology evidence="1">Multi-pass membrane protein</topology>
    </subcellularLocation>
</comment>
<feature type="transmembrane region" description="Helical" evidence="6">
    <location>
        <begin position="31"/>
        <end position="53"/>
    </location>
</feature>
<dbReference type="Pfam" id="PF04066">
    <property type="entry name" value="MrpF_PhaF"/>
    <property type="match status" value="1"/>
</dbReference>
<evidence type="ECO:0000313" key="8">
    <source>
        <dbReference type="Proteomes" id="UP000094053"/>
    </source>
</evidence>
<evidence type="ECO:0000256" key="5">
    <source>
        <dbReference type="ARBA" id="ARBA00023136"/>
    </source>
</evidence>
<keyword evidence="8" id="KW-1185">Reference proteome</keyword>
<name>A0A1E3RD07_MYCFV</name>
<dbReference type="GO" id="GO:0005886">
    <property type="term" value="C:plasma membrane"/>
    <property type="evidence" value="ECO:0007669"/>
    <property type="project" value="UniProtKB-SubCell"/>
</dbReference>
<dbReference type="GO" id="GO:0015075">
    <property type="term" value="F:monoatomic ion transmembrane transporter activity"/>
    <property type="evidence" value="ECO:0007669"/>
    <property type="project" value="InterPro"/>
</dbReference>
<dbReference type="Proteomes" id="UP000094053">
    <property type="component" value="Unassembled WGS sequence"/>
</dbReference>
<proteinExistence type="predicted"/>
<dbReference type="EMBL" id="MIHA01000020">
    <property type="protein sequence ID" value="ODQ87691.1"/>
    <property type="molecule type" value="Genomic_DNA"/>
</dbReference>
<dbReference type="AlphaFoldDB" id="A0A1E3RD07"/>
<dbReference type="RefSeq" id="WP_069415973.1">
    <property type="nucleotide sequence ID" value="NZ_JACKUL010000020.1"/>
</dbReference>
<evidence type="ECO:0000256" key="1">
    <source>
        <dbReference type="ARBA" id="ARBA00004651"/>
    </source>
</evidence>
<dbReference type="STRING" id="1776.BHQ18_22720"/>
<keyword evidence="5 6" id="KW-0472">Membrane</keyword>
<organism evidence="7 8">
    <name type="scientific">Mycolicibacterium flavescens</name>
    <name type="common">Mycobacterium flavescens</name>
    <dbReference type="NCBI Taxonomy" id="1776"/>
    <lineage>
        <taxon>Bacteria</taxon>
        <taxon>Bacillati</taxon>
        <taxon>Actinomycetota</taxon>
        <taxon>Actinomycetes</taxon>
        <taxon>Mycobacteriales</taxon>
        <taxon>Mycobacteriaceae</taxon>
        <taxon>Mycolicibacterium</taxon>
    </lineage>
</organism>
<keyword evidence="4 6" id="KW-1133">Transmembrane helix</keyword>
<evidence type="ECO:0000256" key="4">
    <source>
        <dbReference type="ARBA" id="ARBA00022989"/>
    </source>
</evidence>
<evidence type="ECO:0000256" key="3">
    <source>
        <dbReference type="ARBA" id="ARBA00022692"/>
    </source>
</evidence>
<evidence type="ECO:0000313" key="7">
    <source>
        <dbReference type="EMBL" id="ODQ87691.1"/>
    </source>
</evidence>